<organism evidence="1 2">
    <name type="scientific">Actinophytocola algeriensis</name>
    <dbReference type="NCBI Taxonomy" id="1768010"/>
    <lineage>
        <taxon>Bacteria</taxon>
        <taxon>Bacillati</taxon>
        <taxon>Actinomycetota</taxon>
        <taxon>Actinomycetes</taxon>
        <taxon>Pseudonocardiales</taxon>
        <taxon>Pseudonocardiaceae</taxon>
    </lineage>
</organism>
<dbReference type="EMBL" id="JACHJQ010000016">
    <property type="protein sequence ID" value="MBB4912717.1"/>
    <property type="molecule type" value="Genomic_DNA"/>
</dbReference>
<dbReference type="Proteomes" id="UP000520767">
    <property type="component" value="Unassembled WGS sequence"/>
</dbReference>
<sequence length="146" mass="15759">MQSDIKLDSEKNGWVTVEGAVLNAKMSDLILEAPAYRTAKGGPYRRALVHNPDDGLTVNFNGDYPGGVRIVGARLRLAVDHQTGGLKLPKDGQVGDLVVVHSTIMRDGLMLGEELTLWMCVGFRTLVGETPATWAQIPFGDVVDGK</sequence>
<protein>
    <submittedName>
        <fullName evidence="1">Uncharacterized protein</fullName>
    </submittedName>
</protein>
<evidence type="ECO:0000313" key="1">
    <source>
        <dbReference type="EMBL" id="MBB4912717.1"/>
    </source>
</evidence>
<accession>A0A7W7VJJ4</accession>
<proteinExistence type="predicted"/>
<dbReference type="AlphaFoldDB" id="A0A7W7VJJ4"/>
<evidence type="ECO:0000313" key="2">
    <source>
        <dbReference type="Proteomes" id="UP000520767"/>
    </source>
</evidence>
<name>A0A7W7VJJ4_9PSEU</name>
<dbReference type="RefSeq" id="WP_184816698.1">
    <property type="nucleotide sequence ID" value="NZ_JACHJQ010000016.1"/>
</dbReference>
<comment type="caution">
    <text evidence="1">The sequence shown here is derived from an EMBL/GenBank/DDBJ whole genome shotgun (WGS) entry which is preliminary data.</text>
</comment>
<reference evidence="1 2" key="1">
    <citation type="submission" date="2020-08" db="EMBL/GenBank/DDBJ databases">
        <title>Genomic Encyclopedia of Type Strains, Phase III (KMG-III): the genomes of soil and plant-associated and newly described type strains.</title>
        <authorList>
            <person name="Whitman W."/>
        </authorList>
    </citation>
    <scope>NUCLEOTIDE SEQUENCE [LARGE SCALE GENOMIC DNA]</scope>
    <source>
        <strain evidence="1 2">CECT 8960</strain>
    </source>
</reference>
<keyword evidence="2" id="KW-1185">Reference proteome</keyword>
<gene>
    <name evidence="1" type="ORF">FHR82_008991</name>
</gene>